<name>A0A128F189_9GAMM</name>
<evidence type="ECO:0000313" key="2">
    <source>
        <dbReference type="EMBL" id="CZF80572.1"/>
    </source>
</evidence>
<dbReference type="AlphaFoldDB" id="A0A128F189"/>
<dbReference type="EMBL" id="FIZY01000010">
    <property type="protein sequence ID" value="CZF80572.1"/>
    <property type="molecule type" value="Genomic_DNA"/>
</dbReference>
<proteinExistence type="predicted"/>
<sequence length="113" mass="12853">MPTLIPFPAEGGSTREPQSSPMTDMIREELNQLSSNDYMVNCILERMKPFIATLDCDLSLDMEITAENEAGVMQVIPSIQDLQSRFDGIISEIISERILHEIHLFHIERATKF</sequence>
<organism evidence="2 3">
    <name type="scientific">Grimontia marina</name>
    <dbReference type="NCBI Taxonomy" id="646534"/>
    <lineage>
        <taxon>Bacteria</taxon>
        <taxon>Pseudomonadati</taxon>
        <taxon>Pseudomonadota</taxon>
        <taxon>Gammaproteobacteria</taxon>
        <taxon>Vibrionales</taxon>
        <taxon>Vibrionaceae</taxon>
        <taxon>Grimontia</taxon>
    </lineage>
</organism>
<dbReference type="RefSeq" id="WP_062707332.1">
    <property type="nucleotide sequence ID" value="NZ_CAWRCI010000010.1"/>
</dbReference>
<dbReference type="OrthoDB" id="5917005at2"/>
<reference evidence="3" key="1">
    <citation type="submission" date="2016-02" db="EMBL/GenBank/DDBJ databases">
        <authorList>
            <person name="Rodrigo-Torres Lidia"/>
            <person name="Arahal R.David."/>
        </authorList>
    </citation>
    <scope>NUCLEOTIDE SEQUENCE [LARGE SCALE GENOMIC DNA]</scope>
    <source>
        <strain evidence="3">CECT 8713</strain>
    </source>
</reference>
<keyword evidence="3" id="KW-1185">Reference proteome</keyword>
<evidence type="ECO:0000256" key="1">
    <source>
        <dbReference type="SAM" id="MobiDB-lite"/>
    </source>
</evidence>
<feature type="region of interest" description="Disordered" evidence="1">
    <location>
        <begin position="1"/>
        <end position="21"/>
    </location>
</feature>
<protein>
    <submittedName>
        <fullName evidence="2">Uncharacterized protein</fullName>
    </submittedName>
</protein>
<gene>
    <name evidence="2" type="ORF">GMA8713_01503</name>
</gene>
<accession>A0A128F189</accession>
<dbReference type="Proteomes" id="UP000073601">
    <property type="component" value="Unassembled WGS sequence"/>
</dbReference>
<evidence type="ECO:0000313" key="3">
    <source>
        <dbReference type="Proteomes" id="UP000073601"/>
    </source>
</evidence>